<dbReference type="GO" id="GO:0016301">
    <property type="term" value="F:kinase activity"/>
    <property type="evidence" value="ECO:0007669"/>
    <property type="project" value="UniProtKB-KW"/>
</dbReference>
<sequence>MEDLRAIEDIPMYKDWIKIEPVLKGFSEDKKFFIENKNEDKFLLKLFEYSSYENKLKEFNFMKLVEATGINMQRPIEFGVCNESKNSYMLLSWVSGSDCVDVINDFSEKFQYELGVKAGEILRKIHSIPFNKDVEDWDLRYGLKIRKKIEGYKNCSIKIPEDFKYIKILEESIGYLENRPQTFHHGDFHLGNLVISEAGELGVIDFNRSDYGDPWEEFNRSIFTWQVSIPFMIGQIHGYFNNEVPDEFFRLLLVYMVTNAIGSIYWAIPLGEDEVNYMIKNAEELYDVYDGFKSFKPNWYQEKVEY</sequence>
<gene>
    <name evidence="2" type="ORF">SAMN02745941_04096</name>
</gene>
<evidence type="ECO:0000313" key="3">
    <source>
        <dbReference type="Proteomes" id="UP000184241"/>
    </source>
</evidence>
<organism evidence="2 3">
    <name type="scientific">Clostridium intestinale DSM 6191</name>
    <dbReference type="NCBI Taxonomy" id="1121320"/>
    <lineage>
        <taxon>Bacteria</taxon>
        <taxon>Bacillati</taxon>
        <taxon>Bacillota</taxon>
        <taxon>Clostridia</taxon>
        <taxon>Eubacteriales</taxon>
        <taxon>Clostridiaceae</taxon>
        <taxon>Clostridium</taxon>
    </lineage>
</organism>
<name>A0A1M6CRN9_9CLOT</name>
<dbReference type="SUPFAM" id="SSF56112">
    <property type="entry name" value="Protein kinase-like (PK-like)"/>
    <property type="match status" value="1"/>
</dbReference>
<keyword evidence="2" id="KW-0418">Kinase</keyword>
<dbReference type="Gene3D" id="3.90.1200.10">
    <property type="match status" value="1"/>
</dbReference>
<dbReference type="Pfam" id="PF01636">
    <property type="entry name" value="APH"/>
    <property type="match status" value="1"/>
</dbReference>
<keyword evidence="2" id="KW-0808">Transferase</keyword>
<proteinExistence type="predicted"/>
<protein>
    <submittedName>
        <fullName evidence="2">Predicted kinase, aminoglycoside phosphotransferase (APT) family</fullName>
    </submittedName>
</protein>
<feature type="domain" description="Aminoglycoside phosphotransferase" evidence="1">
    <location>
        <begin position="19"/>
        <end position="240"/>
    </location>
</feature>
<evidence type="ECO:0000313" key="2">
    <source>
        <dbReference type="EMBL" id="SHI63398.1"/>
    </source>
</evidence>
<dbReference type="RefSeq" id="WP_073022431.1">
    <property type="nucleotide sequence ID" value="NZ_FQXU01000017.1"/>
</dbReference>
<accession>A0A1M6CRN9</accession>
<dbReference type="PANTHER" id="PTHR41283">
    <property type="entry name" value="AMINOGLYCOSIDE PHOSPHOTRANSFERASE"/>
    <property type="match status" value="1"/>
</dbReference>
<evidence type="ECO:0000259" key="1">
    <source>
        <dbReference type="Pfam" id="PF01636"/>
    </source>
</evidence>
<dbReference type="InterPro" id="IPR011009">
    <property type="entry name" value="Kinase-like_dom_sf"/>
</dbReference>
<dbReference type="InterPro" id="IPR002575">
    <property type="entry name" value="Aminoglycoside_PTrfase"/>
</dbReference>
<reference evidence="2 3" key="1">
    <citation type="submission" date="2016-11" db="EMBL/GenBank/DDBJ databases">
        <authorList>
            <person name="Jaros S."/>
            <person name="Januszkiewicz K."/>
            <person name="Wedrychowicz H."/>
        </authorList>
    </citation>
    <scope>NUCLEOTIDE SEQUENCE [LARGE SCALE GENOMIC DNA]</scope>
    <source>
        <strain evidence="2 3">DSM 6191</strain>
    </source>
</reference>
<dbReference type="EMBL" id="FQXU01000017">
    <property type="protein sequence ID" value="SHI63398.1"/>
    <property type="molecule type" value="Genomic_DNA"/>
</dbReference>
<dbReference type="PANTHER" id="PTHR41283:SF1">
    <property type="entry name" value="AMINOGLYCOSIDE PHOSPHOTRANSFERASE DOMAIN-CONTAINING PROTEIN"/>
    <property type="match status" value="1"/>
</dbReference>
<dbReference type="Proteomes" id="UP000184241">
    <property type="component" value="Unassembled WGS sequence"/>
</dbReference>
<dbReference type="AlphaFoldDB" id="A0A1M6CRN9"/>